<dbReference type="InterPro" id="IPR036390">
    <property type="entry name" value="WH_DNA-bd_sf"/>
</dbReference>
<dbReference type="GO" id="GO:0003677">
    <property type="term" value="F:DNA binding"/>
    <property type="evidence" value="ECO:0007669"/>
    <property type="project" value="UniProtKB-KW"/>
</dbReference>
<evidence type="ECO:0000256" key="1">
    <source>
        <dbReference type="ARBA" id="ARBA00023015"/>
    </source>
</evidence>
<evidence type="ECO:0000256" key="2">
    <source>
        <dbReference type="ARBA" id="ARBA00023125"/>
    </source>
</evidence>
<dbReference type="EMBL" id="JAUSUR010000005">
    <property type="protein sequence ID" value="MDQ0362032.1"/>
    <property type="molecule type" value="Genomic_DNA"/>
</dbReference>
<protein>
    <submittedName>
        <fullName evidence="6">DNA-binding MarR family transcriptional regulator</fullName>
    </submittedName>
</protein>
<dbReference type="PANTHER" id="PTHR42756">
    <property type="entry name" value="TRANSCRIPTIONAL REGULATOR, MARR"/>
    <property type="match status" value="1"/>
</dbReference>
<dbReference type="SMART" id="SM00347">
    <property type="entry name" value="HTH_MARR"/>
    <property type="match status" value="1"/>
</dbReference>
<dbReference type="Pfam" id="PF12802">
    <property type="entry name" value="MarR_2"/>
    <property type="match status" value="1"/>
</dbReference>
<dbReference type="InterPro" id="IPR000835">
    <property type="entry name" value="HTH_MarR-typ"/>
</dbReference>
<keyword evidence="2 6" id="KW-0238">DNA-binding</keyword>
<dbReference type="InterPro" id="IPR023187">
    <property type="entry name" value="Tscrpt_reg_MarR-type_CS"/>
</dbReference>
<dbReference type="PANTHER" id="PTHR42756:SF1">
    <property type="entry name" value="TRANSCRIPTIONAL REPRESSOR OF EMRAB OPERON"/>
    <property type="match status" value="1"/>
</dbReference>
<feature type="domain" description="HTH marR-type" evidence="5">
    <location>
        <begin position="5"/>
        <end position="136"/>
    </location>
</feature>
<evidence type="ECO:0000313" key="6">
    <source>
        <dbReference type="EMBL" id="MDQ0362032.1"/>
    </source>
</evidence>
<dbReference type="Gene3D" id="1.10.10.10">
    <property type="entry name" value="Winged helix-like DNA-binding domain superfamily/Winged helix DNA-binding domain"/>
    <property type="match status" value="1"/>
</dbReference>
<dbReference type="InterPro" id="IPR036388">
    <property type="entry name" value="WH-like_DNA-bd_sf"/>
</dbReference>
<keyword evidence="7" id="KW-1185">Reference proteome</keyword>
<keyword evidence="3" id="KW-0804">Transcription</keyword>
<evidence type="ECO:0000256" key="4">
    <source>
        <dbReference type="SAM" id="MobiDB-lite"/>
    </source>
</evidence>
<organism evidence="6 7">
    <name type="scientific">Breznakia pachnodae</name>
    <dbReference type="NCBI Taxonomy" id="265178"/>
    <lineage>
        <taxon>Bacteria</taxon>
        <taxon>Bacillati</taxon>
        <taxon>Bacillota</taxon>
        <taxon>Erysipelotrichia</taxon>
        <taxon>Erysipelotrichales</taxon>
        <taxon>Erysipelotrichaceae</taxon>
        <taxon>Breznakia</taxon>
    </lineage>
</organism>
<feature type="compositionally biased region" description="Basic residues" evidence="4">
    <location>
        <begin position="183"/>
        <end position="192"/>
    </location>
</feature>
<proteinExistence type="predicted"/>
<evidence type="ECO:0000256" key="3">
    <source>
        <dbReference type="ARBA" id="ARBA00023163"/>
    </source>
</evidence>
<dbReference type="Proteomes" id="UP001230220">
    <property type="component" value="Unassembled WGS sequence"/>
</dbReference>
<feature type="region of interest" description="Disordered" evidence="4">
    <location>
        <begin position="173"/>
        <end position="201"/>
    </location>
</feature>
<sequence length="201" mass="23763">MENKYIELYDKLMQLQWLLRRQQMEHYAQYGPTGDPTRGQGRVLAMLRIKPEISTKELTYLLGIRQQSLNELLNKLEKNGFVKRVPSADDKRVMMVILTEKGKEEQSNEMDYESIFDCLDEDEKEKFSEYLDRMIEALGSQIEFDEEELENWENLRNSFMEGGEFPHRGPHRHFFGGGPMRGGRPHGRRNDKRTKNSEENK</sequence>
<gene>
    <name evidence="6" type="ORF">J2S15_002785</name>
</gene>
<dbReference type="PROSITE" id="PS01117">
    <property type="entry name" value="HTH_MARR_1"/>
    <property type="match status" value="1"/>
</dbReference>
<accession>A0ABU0E570</accession>
<dbReference type="PRINTS" id="PR00598">
    <property type="entry name" value="HTHMARR"/>
</dbReference>
<evidence type="ECO:0000313" key="7">
    <source>
        <dbReference type="Proteomes" id="UP001230220"/>
    </source>
</evidence>
<dbReference type="RefSeq" id="WP_307409279.1">
    <property type="nucleotide sequence ID" value="NZ_JAUSUR010000005.1"/>
</dbReference>
<comment type="caution">
    <text evidence="6">The sequence shown here is derived from an EMBL/GenBank/DDBJ whole genome shotgun (WGS) entry which is preliminary data.</text>
</comment>
<evidence type="ECO:0000259" key="5">
    <source>
        <dbReference type="PROSITE" id="PS50995"/>
    </source>
</evidence>
<dbReference type="SUPFAM" id="SSF46785">
    <property type="entry name" value="Winged helix' DNA-binding domain"/>
    <property type="match status" value="1"/>
</dbReference>
<keyword evidence="1" id="KW-0805">Transcription regulation</keyword>
<dbReference type="PROSITE" id="PS50995">
    <property type="entry name" value="HTH_MARR_2"/>
    <property type="match status" value="1"/>
</dbReference>
<reference evidence="6 7" key="1">
    <citation type="submission" date="2023-07" db="EMBL/GenBank/DDBJ databases">
        <title>Genomic Encyclopedia of Type Strains, Phase IV (KMG-IV): sequencing the most valuable type-strain genomes for metagenomic binning, comparative biology and taxonomic classification.</title>
        <authorList>
            <person name="Goeker M."/>
        </authorList>
    </citation>
    <scope>NUCLEOTIDE SEQUENCE [LARGE SCALE GENOMIC DNA]</scope>
    <source>
        <strain evidence="6 7">DSM 16784</strain>
    </source>
</reference>
<name>A0ABU0E570_9FIRM</name>